<reference evidence="3" key="1">
    <citation type="submission" date="2021-01" db="EMBL/GenBank/DDBJ databases">
        <title>Modified the classification status of verrucomicrobia.</title>
        <authorList>
            <person name="Feng X."/>
        </authorList>
    </citation>
    <scope>NUCLEOTIDE SEQUENCE</scope>
    <source>
        <strain evidence="3">KCTC 22041</strain>
    </source>
</reference>
<keyword evidence="1" id="KW-0732">Signal</keyword>
<evidence type="ECO:0000313" key="3">
    <source>
        <dbReference type="EMBL" id="MBK1881189.1"/>
    </source>
</evidence>
<dbReference type="InterPro" id="IPR013097">
    <property type="entry name" value="Dabb"/>
</dbReference>
<sequence>MKLTQLLLAITTAAAFSSCATPPHAAPGSVDHVVLMWQKRPGNTDDQKTLLEAAEPLREIPGVISIDPGTALESPRDVVDDSFDVCYVVRFDSEKSLRDYDQNPIHQKQLNGVLKPFVNKFLIYDVKH</sequence>
<feature type="domain" description="Stress-response A/B barrel" evidence="2">
    <location>
        <begin position="30"/>
        <end position="126"/>
    </location>
</feature>
<dbReference type="Proteomes" id="UP000603141">
    <property type="component" value="Unassembled WGS sequence"/>
</dbReference>
<dbReference type="PROSITE" id="PS51257">
    <property type="entry name" value="PROKAR_LIPOPROTEIN"/>
    <property type="match status" value="1"/>
</dbReference>
<protein>
    <submittedName>
        <fullName evidence="3">Dabb family protein</fullName>
    </submittedName>
</protein>
<dbReference type="EMBL" id="JAENIJ010000002">
    <property type="protein sequence ID" value="MBK1881189.1"/>
    <property type="molecule type" value="Genomic_DNA"/>
</dbReference>
<dbReference type="SMART" id="SM00886">
    <property type="entry name" value="Dabb"/>
    <property type="match status" value="1"/>
</dbReference>
<proteinExistence type="predicted"/>
<name>A0A934S4V7_9BACT</name>
<gene>
    <name evidence="3" type="ORF">JIN85_02115</name>
</gene>
<dbReference type="Pfam" id="PF07876">
    <property type="entry name" value="Dabb"/>
    <property type="match status" value="1"/>
</dbReference>
<dbReference type="SUPFAM" id="SSF54909">
    <property type="entry name" value="Dimeric alpha+beta barrel"/>
    <property type="match status" value="1"/>
</dbReference>
<comment type="caution">
    <text evidence="3">The sequence shown here is derived from an EMBL/GenBank/DDBJ whole genome shotgun (WGS) entry which is preliminary data.</text>
</comment>
<evidence type="ECO:0000256" key="1">
    <source>
        <dbReference type="SAM" id="SignalP"/>
    </source>
</evidence>
<dbReference type="PROSITE" id="PS51502">
    <property type="entry name" value="S_R_A_B_BARREL"/>
    <property type="match status" value="1"/>
</dbReference>
<dbReference type="Gene3D" id="3.30.70.100">
    <property type="match status" value="1"/>
</dbReference>
<accession>A0A934S4V7</accession>
<dbReference type="InterPro" id="IPR011008">
    <property type="entry name" value="Dimeric_a/b-barrel"/>
</dbReference>
<keyword evidence="4" id="KW-1185">Reference proteome</keyword>
<feature type="signal peptide" evidence="1">
    <location>
        <begin position="1"/>
        <end position="25"/>
    </location>
</feature>
<feature type="chain" id="PRO_5037691113" evidence="1">
    <location>
        <begin position="26"/>
        <end position="128"/>
    </location>
</feature>
<evidence type="ECO:0000313" key="4">
    <source>
        <dbReference type="Proteomes" id="UP000603141"/>
    </source>
</evidence>
<evidence type="ECO:0000259" key="2">
    <source>
        <dbReference type="PROSITE" id="PS51502"/>
    </source>
</evidence>
<dbReference type="RefSeq" id="WP_200267123.1">
    <property type="nucleotide sequence ID" value="NZ_JAENIJ010000002.1"/>
</dbReference>
<dbReference type="AlphaFoldDB" id="A0A934S4V7"/>
<organism evidence="3 4">
    <name type="scientific">Luteolibacter pohnpeiensis</name>
    <dbReference type="NCBI Taxonomy" id="454153"/>
    <lineage>
        <taxon>Bacteria</taxon>
        <taxon>Pseudomonadati</taxon>
        <taxon>Verrucomicrobiota</taxon>
        <taxon>Verrucomicrobiia</taxon>
        <taxon>Verrucomicrobiales</taxon>
        <taxon>Verrucomicrobiaceae</taxon>
        <taxon>Luteolibacter</taxon>
    </lineage>
</organism>